<name>A0ABT4SPH1_9ACTN</name>
<organism evidence="3 4">
    <name type="scientific">Nonomuraea corallina</name>
    <dbReference type="NCBI Taxonomy" id="2989783"/>
    <lineage>
        <taxon>Bacteria</taxon>
        <taxon>Bacillati</taxon>
        <taxon>Actinomycetota</taxon>
        <taxon>Actinomycetes</taxon>
        <taxon>Streptosporangiales</taxon>
        <taxon>Streptosporangiaceae</taxon>
        <taxon>Nonomuraea</taxon>
    </lineage>
</organism>
<comment type="caution">
    <text evidence="3">The sequence shown here is derived from an EMBL/GenBank/DDBJ whole genome shotgun (WGS) entry which is preliminary data.</text>
</comment>
<dbReference type="Gene3D" id="3.40.50.720">
    <property type="entry name" value="NAD(P)-binding Rossmann-like Domain"/>
    <property type="match status" value="1"/>
</dbReference>
<dbReference type="SMART" id="SM00822">
    <property type="entry name" value="PKS_KR"/>
    <property type="match status" value="1"/>
</dbReference>
<evidence type="ECO:0000256" key="1">
    <source>
        <dbReference type="ARBA" id="ARBA00022679"/>
    </source>
</evidence>
<dbReference type="EMBL" id="JAPNNL010000363">
    <property type="protein sequence ID" value="MDA0638989.1"/>
    <property type="molecule type" value="Genomic_DNA"/>
</dbReference>
<reference evidence="3" key="1">
    <citation type="submission" date="2022-11" db="EMBL/GenBank/DDBJ databases">
        <title>Nonomuraea corallina sp. nov., a new species of the genus Nonomuraea isolated from sea side sediment in Thai sea.</title>
        <authorList>
            <person name="Ngamcharungchit C."/>
            <person name="Matsumoto A."/>
            <person name="Suriyachadkun C."/>
            <person name="Panbangred W."/>
            <person name="Inahashi Y."/>
            <person name="Intra B."/>
        </authorList>
    </citation>
    <scope>NUCLEOTIDE SEQUENCE</scope>
    <source>
        <strain evidence="3">MCN248</strain>
    </source>
</reference>
<feature type="non-terminal residue" evidence="3">
    <location>
        <position position="125"/>
    </location>
</feature>
<dbReference type="SUPFAM" id="SSF51735">
    <property type="entry name" value="NAD(P)-binding Rossmann-fold domains"/>
    <property type="match status" value="1"/>
</dbReference>
<dbReference type="PANTHER" id="PTHR43775:SF51">
    <property type="entry name" value="INACTIVE PHENOLPHTHIOCEROL SYNTHESIS POLYKETIDE SYNTHASE TYPE I PKS1-RELATED"/>
    <property type="match status" value="1"/>
</dbReference>
<keyword evidence="1" id="KW-0808">Transferase</keyword>
<protein>
    <submittedName>
        <fullName evidence="3">Ketoreductase domain-containing protein</fullName>
    </submittedName>
</protein>
<dbReference type="Pfam" id="PF08659">
    <property type="entry name" value="KR"/>
    <property type="match status" value="1"/>
</dbReference>
<dbReference type="Proteomes" id="UP001144036">
    <property type="component" value="Unassembled WGS sequence"/>
</dbReference>
<gene>
    <name evidence="3" type="ORF">OUY22_36740</name>
</gene>
<dbReference type="InterPro" id="IPR050091">
    <property type="entry name" value="PKS_NRPS_Biosynth_Enz"/>
</dbReference>
<accession>A0ABT4SPH1</accession>
<dbReference type="InterPro" id="IPR057326">
    <property type="entry name" value="KR_dom"/>
</dbReference>
<dbReference type="InterPro" id="IPR013968">
    <property type="entry name" value="PKS_KR"/>
</dbReference>
<evidence type="ECO:0000313" key="4">
    <source>
        <dbReference type="Proteomes" id="UP001144036"/>
    </source>
</evidence>
<dbReference type="InterPro" id="IPR036291">
    <property type="entry name" value="NAD(P)-bd_dom_sf"/>
</dbReference>
<dbReference type="PANTHER" id="PTHR43775">
    <property type="entry name" value="FATTY ACID SYNTHASE"/>
    <property type="match status" value="1"/>
</dbReference>
<keyword evidence="4" id="KW-1185">Reference proteome</keyword>
<feature type="domain" description="Ketoreductase" evidence="2">
    <location>
        <begin position="1"/>
        <end position="124"/>
    </location>
</feature>
<proteinExistence type="predicted"/>
<evidence type="ECO:0000259" key="2">
    <source>
        <dbReference type="SMART" id="SM00822"/>
    </source>
</evidence>
<sequence length="125" mass="12432">MERHGVRDLVLVSRRGGAAAGAGALVAELERAGARVRVVACDVGDRVAVGELLGSVGPLAGVVHAAGVLDDGLVEGLTPERVAGVLGPKADAAWFLHELTVSSPPGFFVLFSSLAGVLGNAGQGA</sequence>
<evidence type="ECO:0000313" key="3">
    <source>
        <dbReference type="EMBL" id="MDA0638989.1"/>
    </source>
</evidence>